<proteinExistence type="inferred from homology"/>
<evidence type="ECO:0000256" key="1">
    <source>
        <dbReference type="ARBA" id="ARBA00022670"/>
    </source>
</evidence>
<dbReference type="NCBIfam" id="TIGR00608">
    <property type="entry name" value="radc"/>
    <property type="match status" value="1"/>
</dbReference>
<evidence type="ECO:0000256" key="2">
    <source>
        <dbReference type="ARBA" id="ARBA00022723"/>
    </source>
</evidence>
<dbReference type="InterPro" id="IPR001405">
    <property type="entry name" value="UPF0758"/>
</dbReference>
<evidence type="ECO:0000313" key="8">
    <source>
        <dbReference type="EMBL" id="MFC4674268.1"/>
    </source>
</evidence>
<keyword evidence="4" id="KW-0862">Zinc</keyword>
<keyword evidence="2" id="KW-0479">Metal-binding</keyword>
<dbReference type="PANTHER" id="PTHR30471:SF3">
    <property type="entry name" value="UPF0758 PROTEIN YEES-RELATED"/>
    <property type="match status" value="1"/>
</dbReference>
<feature type="domain" description="MPN" evidence="7">
    <location>
        <begin position="110"/>
        <end position="232"/>
    </location>
</feature>
<dbReference type="NCBIfam" id="NF000642">
    <property type="entry name" value="PRK00024.1"/>
    <property type="match status" value="1"/>
</dbReference>
<dbReference type="Gene3D" id="3.40.140.10">
    <property type="entry name" value="Cytidine Deaminase, domain 2"/>
    <property type="match status" value="1"/>
</dbReference>
<protein>
    <submittedName>
        <fullName evidence="8">DNA repair protein RadC</fullName>
    </submittedName>
</protein>
<dbReference type="Pfam" id="PF20582">
    <property type="entry name" value="UPF0758_N"/>
    <property type="match status" value="1"/>
</dbReference>
<keyword evidence="9" id="KW-1185">Reference proteome</keyword>
<dbReference type="InterPro" id="IPR046778">
    <property type="entry name" value="UPF0758_N"/>
</dbReference>
<name>A0ABV9KWP1_9BACT</name>
<dbReference type="InterPro" id="IPR025657">
    <property type="entry name" value="RadC_JAB"/>
</dbReference>
<reference evidence="9" key="1">
    <citation type="journal article" date="2019" name="Int. J. Syst. Evol. Microbiol.">
        <title>The Global Catalogue of Microorganisms (GCM) 10K type strain sequencing project: providing services to taxonomists for standard genome sequencing and annotation.</title>
        <authorList>
            <consortium name="The Broad Institute Genomics Platform"/>
            <consortium name="The Broad Institute Genome Sequencing Center for Infectious Disease"/>
            <person name="Wu L."/>
            <person name="Ma J."/>
        </authorList>
    </citation>
    <scope>NUCLEOTIDE SEQUENCE [LARGE SCALE GENOMIC DNA]</scope>
    <source>
        <strain evidence="9">CCUG 66188</strain>
    </source>
</reference>
<sequence length="232" mass="25773">MDNKTKLNIKDWAEEDRPREKMLMKGAGALSDAELLGILIGSGNKNETAVELAQRILHSVSNNLNILGKQEIKDLIKNFNGIGEAKAITIAAAMELGKRRKLSEVVVQPQITSSETVYQMFHPILADLRHEEVWVLLLNRANKVLKKIQVSKGGVTGTVADIRMIMKEAIDSLASAMVLCHNHPSGNSDPSGDDDNITLRLKEAGQIMDVRLLDHIIVCDHSYYSYMDRGRM</sequence>
<evidence type="ECO:0000259" key="7">
    <source>
        <dbReference type="PROSITE" id="PS50249"/>
    </source>
</evidence>
<dbReference type="PROSITE" id="PS50249">
    <property type="entry name" value="MPN"/>
    <property type="match status" value="1"/>
</dbReference>
<evidence type="ECO:0000256" key="5">
    <source>
        <dbReference type="ARBA" id="ARBA00023049"/>
    </source>
</evidence>
<dbReference type="PANTHER" id="PTHR30471">
    <property type="entry name" value="DNA REPAIR PROTEIN RADC"/>
    <property type="match status" value="1"/>
</dbReference>
<keyword evidence="5" id="KW-0482">Metalloprotease</keyword>
<dbReference type="Proteomes" id="UP001596023">
    <property type="component" value="Unassembled WGS sequence"/>
</dbReference>
<dbReference type="InterPro" id="IPR020891">
    <property type="entry name" value="UPF0758_CS"/>
</dbReference>
<evidence type="ECO:0000256" key="3">
    <source>
        <dbReference type="ARBA" id="ARBA00022801"/>
    </source>
</evidence>
<evidence type="ECO:0000313" key="9">
    <source>
        <dbReference type="Proteomes" id="UP001596023"/>
    </source>
</evidence>
<dbReference type="PROSITE" id="PS01302">
    <property type="entry name" value="UPF0758"/>
    <property type="match status" value="1"/>
</dbReference>
<dbReference type="EMBL" id="JBHSGN010000071">
    <property type="protein sequence ID" value="MFC4674268.1"/>
    <property type="molecule type" value="Genomic_DNA"/>
</dbReference>
<comment type="similarity">
    <text evidence="6">Belongs to the UPF0758 family.</text>
</comment>
<dbReference type="CDD" id="cd08071">
    <property type="entry name" value="MPN_DUF2466"/>
    <property type="match status" value="1"/>
</dbReference>
<organism evidence="8 9">
    <name type="scientific">Dysgonomonas termitidis</name>
    <dbReference type="NCBI Taxonomy" id="1516126"/>
    <lineage>
        <taxon>Bacteria</taxon>
        <taxon>Pseudomonadati</taxon>
        <taxon>Bacteroidota</taxon>
        <taxon>Bacteroidia</taxon>
        <taxon>Bacteroidales</taxon>
        <taxon>Dysgonomonadaceae</taxon>
        <taxon>Dysgonomonas</taxon>
    </lineage>
</organism>
<evidence type="ECO:0000256" key="6">
    <source>
        <dbReference type="RuleBase" id="RU003797"/>
    </source>
</evidence>
<dbReference type="Pfam" id="PF04002">
    <property type="entry name" value="RadC"/>
    <property type="match status" value="1"/>
</dbReference>
<evidence type="ECO:0000256" key="4">
    <source>
        <dbReference type="ARBA" id="ARBA00022833"/>
    </source>
</evidence>
<dbReference type="RefSeq" id="WP_379996399.1">
    <property type="nucleotide sequence ID" value="NZ_JBHSGN010000071.1"/>
</dbReference>
<keyword evidence="1" id="KW-0645">Protease</keyword>
<comment type="caution">
    <text evidence="8">The sequence shown here is derived from an EMBL/GenBank/DDBJ whole genome shotgun (WGS) entry which is preliminary data.</text>
</comment>
<keyword evidence="3" id="KW-0378">Hydrolase</keyword>
<dbReference type="InterPro" id="IPR037518">
    <property type="entry name" value="MPN"/>
</dbReference>
<gene>
    <name evidence="8" type="primary">radC</name>
    <name evidence="8" type="ORF">ACFO6W_11220</name>
</gene>
<accession>A0ABV9KWP1</accession>